<keyword evidence="4" id="KW-1185">Reference proteome</keyword>
<dbReference type="PANTHER" id="PTHR43434:SF1">
    <property type="entry name" value="PHOSPHOGLYCOLATE PHOSPHATASE"/>
    <property type="match status" value="1"/>
</dbReference>
<name>A0A3L7JS83_9BACI</name>
<evidence type="ECO:0000256" key="1">
    <source>
        <dbReference type="ARBA" id="ARBA00022801"/>
    </source>
</evidence>
<dbReference type="InterPro" id="IPR023214">
    <property type="entry name" value="HAD_sf"/>
</dbReference>
<keyword evidence="2" id="KW-0460">Magnesium</keyword>
<evidence type="ECO:0000313" key="3">
    <source>
        <dbReference type="EMBL" id="RLQ93683.1"/>
    </source>
</evidence>
<dbReference type="Gene3D" id="3.40.50.1000">
    <property type="entry name" value="HAD superfamily/HAD-like"/>
    <property type="match status" value="1"/>
</dbReference>
<reference evidence="3 4" key="1">
    <citation type="submission" date="2018-10" db="EMBL/GenBank/DDBJ databases">
        <title>Falsibacillus sp. genome draft.</title>
        <authorList>
            <person name="Shi S."/>
        </authorList>
    </citation>
    <scope>NUCLEOTIDE SEQUENCE [LARGE SCALE GENOMIC DNA]</scope>
    <source>
        <strain evidence="3 4">GY 10110</strain>
    </source>
</reference>
<dbReference type="SUPFAM" id="SSF56784">
    <property type="entry name" value="HAD-like"/>
    <property type="match status" value="1"/>
</dbReference>
<dbReference type="SFLD" id="SFLDG01129">
    <property type="entry name" value="C1.5:_HAD__Beta-PGM__Phosphata"/>
    <property type="match status" value="1"/>
</dbReference>
<dbReference type="InterPro" id="IPR036412">
    <property type="entry name" value="HAD-like_sf"/>
</dbReference>
<dbReference type="AlphaFoldDB" id="A0A3L7JS83"/>
<gene>
    <name evidence="3" type="ORF">D9X91_17025</name>
</gene>
<dbReference type="SFLD" id="SFLDS00003">
    <property type="entry name" value="Haloacid_Dehalogenase"/>
    <property type="match status" value="1"/>
</dbReference>
<organism evidence="3 4">
    <name type="scientific">Falsibacillus albus</name>
    <dbReference type="NCBI Taxonomy" id="2478915"/>
    <lineage>
        <taxon>Bacteria</taxon>
        <taxon>Bacillati</taxon>
        <taxon>Bacillota</taxon>
        <taxon>Bacilli</taxon>
        <taxon>Bacillales</taxon>
        <taxon>Bacillaceae</taxon>
        <taxon>Falsibacillus</taxon>
    </lineage>
</organism>
<dbReference type="Pfam" id="PF00702">
    <property type="entry name" value="Hydrolase"/>
    <property type="match status" value="1"/>
</dbReference>
<accession>A0A3L7JS83</accession>
<dbReference type="GO" id="GO:0008967">
    <property type="term" value="F:phosphoglycolate phosphatase activity"/>
    <property type="evidence" value="ECO:0007669"/>
    <property type="project" value="TreeGrafter"/>
</dbReference>
<dbReference type="RefSeq" id="WP_121681853.1">
    <property type="nucleotide sequence ID" value="NZ_RCVZ01000013.1"/>
</dbReference>
<dbReference type="Proteomes" id="UP000276770">
    <property type="component" value="Unassembled WGS sequence"/>
</dbReference>
<proteinExistence type="predicted"/>
<keyword evidence="1 3" id="KW-0378">Hydrolase</keyword>
<dbReference type="PANTHER" id="PTHR43434">
    <property type="entry name" value="PHOSPHOGLYCOLATE PHOSPHATASE"/>
    <property type="match status" value="1"/>
</dbReference>
<dbReference type="EMBL" id="RCVZ01000013">
    <property type="protein sequence ID" value="RLQ93683.1"/>
    <property type="molecule type" value="Genomic_DNA"/>
</dbReference>
<sequence length="278" mass="31998">MLKDVEVIVFDLDGTLYEDIHHFDHYADLLGEKLDLISRKSFEKDYQSFKEGRLPLKIGTVYDVENDLVLIQKNGHVLEAFEWSGAKVSKEKVSELYPQEIVFDFHSMLNVGDLWWVPVSIARHYGLSSELAHQAFLQTREYMMTPEFQMQEIQGFKEVLQSLSRTKKLVLFTNSPQKDSEVIVTKLGFMDYFDYKIFDGRKPVKTERALRKISEHYDVPFSKILSIGDNAINEIYPARKMGCQTILIDGHEYGDPSQADYVVKNIAGVVELLEGIEG</sequence>
<dbReference type="OrthoDB" id="2081981at2"/>
<evidence type="ECO:0000313" key="4">
    <source>
        <dbReference type="Proteomes" id="UP000276770"/>
    </source>
</evidence>
<comment type="caution">
    <text evidence="3">The sequence shown here is derived from an EMBL/GenBank/DDBJ whole genome shotgun (WGS) entry which is preliminary data.</text>
</comment>
<dbReference type="GO" id="GO:0006281">
    <property type="term" value="P:DNA repair"/>
    <property type="evidence" value="ECO:0007669"/>
    <property type="project" value="TreeGrafter"/>
</dbReference>
<dbReference type="CDD" id="cd01427">
    <property type="entry name" value="HAD_like"/>
    <property type="match status" value="1"/>
</dbReference>
<protein>
    <submittedName>
        <fullName evidence="3">HAD family hydrolase</fullName>
    </submittedName>
</protein>
<evidence type="ECO:0000256" key="2">
    <source>
        <dbReference type="ARBA" id="ARBA00022842"/>
    </source>
</evidence>
<dbReference type="InterPro" id="IPR050155">
    <property type="entry name" value="HAD-like_hydrolase_sf"/>
</dbReference>